<evidence type="ECO:0000313" key="2">
    <source>
        <dbReference type="Proteomes" id="UP000683429"/>
    </source>
</evidence>
<evidence type="ECO:0000313" key="1">
    <source>
        <dbReference type="EMBL" id="QWU17673.1"/>
    </source>
</evidence>
<dbReference type="RefSeq" id="WP_036599086.1">
    <property type="nucleotide sequence ID" value="NZ_CP076607.1"/>
</dbReference>
<protein>
    <submittedName>
        <fullName evidence="1">Uncharacterized protein</fullName>
    </submittedName>
</protein>
<name>A0ABX8HH52_9BACL</name>
<accession>A0ABX8HH52</accession>
<gene>
    <name evidence="1" type="ORF">KP014_11355</name>
</gene>
<keyword evidence="2" id="KW-1185">Reference proteome</keyword>
<proteinExistence type="predicted"/>
<dbReference type="EMBL" id="CP076607">
    <property type="protein sequence ID" value="QWU17673.1"/>
    <property type="molecule type" value="Genomic_DNA"/>
</dbReference>
<sequence>MGMIEEAGRSSEKYCLTGRPPYLFETIQKNSDFLKARRQGAVNRSNFVPQSKTRTKTEHFRPGF</sequence>
<organism evidence="1 2">
    <name type="scientific">Paenibacillus sophorae</name>
    <dbReference type="NCBI Taxonomy" id="1333845"/>
    <lineage>
        <taxon>Bacteria</taxon>
        <taxon>Bacillati</taxon>
        <taxon>Bacillota</taxon>
        <taxon>Bacilli</taxon>
        <taxon>Bacillales</taxon>
        <taxon>Paenibacillaceae</taxon>
        <taxon>Paenibacillus</taxon>
    </lineage>
</organism>
<dbReference type="Proteomes" id="UP000683429">
    <property type="component" value="Chromosome"/>
</dbReference>
<reference evidence="1 2" key="1">
    <citation type="submission" date="2021-06" db="EMBL/GenBank/DDBJ databases">
        <title>Whole genome sequence of Paenibacillus sophorae DSM23020 for comparative genomics.</title>
        <authorList>
            <person name="Kim M.-J."/>
            <person name="Lee G."/>
            <person name="Shin J.-H."/>
        </authorList>
    </citation>
    <scope>NUCLEOTIDE SEQUENCE [LARGE SCALE GENOMIC DNA]</scope>
    <source>
        <strain evidence="1 2">DSM 23020</strain>
    </source>
</reference>